<reference evidence="2" key="1">
    <citation type="journal article" date="2019" name="Int. J. Syst. Evol. Microbiol.">
        <title>The Global Catalogue of Microorganisms (GCM) 10K type strain sequencing project: providing services to taxonomists for standard genome sequencing and annotation.</title>
        <authorList>
            <consortium name="The Broad Institute Genomics Platform"/>
            <consortium name="The Broad Institute Genome Sequencing Center for Infectious Disease"/>
            <person name="Wu L."/>
            <person name="Ma J."/>
        </authorList>
    </citation>
    <scope>NUCLEOTIDE SEQUENCE [LARGE SCALE GENOMIC DNA]</scope>
    <source>
        <strain evidence="2">CGMCC 1.3240</strain>
    </source>
</reference>
<dbReference type="Gene3D" id="3.40.190.10">
    <property type="entry name" value="Periplasmic binding protein-like II"/>
    <property type="match status" value="1"/>
</dbReference>
<accession>A0ABW0W674</accession>
<dbReference type="RefSeq" id="WP_379192534.1">
    <property type="nucleotide sequence ID" value="NZ_JBHSOW010000134.1"/>
</dbReference>
<dbReference type="EMBL" id="JBHSOW010000134">
    <property type="protein sequence ID" value="MFC5653700.1"/>
    <property type="molecule type" value="Genomic_DNA"/>
</dbReference>
<evidence type="ECO:0000313" key="1">
    <source>
        <dbReference type="EMBL" id="MFC5653700.1"/>
    </source>
</evidence>
<evidence type="ECO:0000313" key="2">
    <source>
        <dbReference type="Proteomes" id="UP001596047"/>
    </source>
</evidence>
<evidence type="ECO:0008006" key="3">
    <source>
        <dbReference type="Google" id="ProtNLM"/>
    </source>
</evidence>
<organism evidence="1 2">
    <name type="scientific">Paenibacillus solisilvae</name>
    <dbReference type="NCBI Taxonomy" id="2486751"/>
    <lineage>
        <taxon>Bacteria</taxon>
        <taxon>Bacillati</taxon>
        <taxon>Bacillota</taxon>
        <taxon>Bacilli</taxon>
        <taxon>Bacillales</taxon>
        <taxon>Paenibacillaceae</taxon>
        <taxon>Paenibacillus</taxon>
    </lineage>
</organism>
<sequence>MDPSIETAYKEGLMQGKVYLPMVSWPRHQEALRNQMVIALQDLVVGKGTPEGVAQSLDKKLKEMDNE</sequence>
<dbReference type="Proteomes" id="UP001596047">
    <property type="component" value="Unassembled WGS sequence"/>
</dbReference>
<comment type="caution">
    <text evidence="1">The sequence shown here is derived from an EMBL/GenBank/DDBJ whole genome shotgun (WGS) entry which is preliminary data.</text>
</comment>
<proteinExistence type="predicted"/>
<keyword evidence="2" id="KW-1185">Reference proteome</keyword>
<gene>
    <name evidence="1" type="ORF">ACFPYJ_32220</name>
</gene>
<name>A0ABW0W674_9BACL</name>
<protein>
    <recommendedName>
        <fullName evidence="3">Sugar ABC transporter substrate-binding protein</fullName>
    </recommendedName>
</protein>